<feature type="non-terminal residue" evidence="1">
    <location>
        <position position="99"/>
    </location>
</feature>
<feature type="non-terminal residue" evidence="1">
    <location>
        <position position="1"/>
    </location>
</feature>
<gene>
    <name evidence="1" type="primary">ORF28244</name>
</gene>
<dbReference type="EMBL" id="HACG01009807">
    <property type="protein sequence ID" value="CEK56672.1"/>
    <property type="molecule type" value="Transcribed_RNA"/>
</dbReference>
<dbReference type="AlphaFoldDB" id="A0A0B6YKF3"/>
<reference evidence="1" key="1">
    <citation type="submission" date="2014-12" db="EMBL/GenBank/DDBJ databases">
        <title>Insight into the proteome of Arion vulgaris.</title>
        <authorList>
            <person name="Aradska J."/>
            <person name="Bulat T."/>
            <person name="Smidak R."/>
            <person name="Sarate P."/>
            <person name="Gangsoo J."/>
            <person name="Sialana F."/>
            <person name="Bilban M."/>
            <person name="Lubec G."/>
        </authorList>
    </citation>
    <scope>NUCLEOTIDE SEQUENCE</scope>
    <source>
        <tissue evidence="1">Skin</tissue>
    </source>
</reference>
<accession>A0A0B6YKF3</accession>
<organism evidence="1">
    <name type="scientific">Arion vulgaris</name>
    <dbReference type="NCBI Taxonomy" id="1028688"/>
    <lineage>
        <taxon>Eukaryota</taxon>
        <taxon>Metazoa</taxon>
        <taxon>Spiralia</taxon>
        <taxon>Lophotrochozoa</taxon>
        <taxon>Mollusca</taxon>
        <taxon>Gastropoda</taxon>
        <taxon>Heterobranchia</taxon>
        <taxon>Euthyneura</taxon>
        <taxon>Panpulmonata</taxon>
        <taxon>Eupulmonata</taxon>
        <taxon>Stylommatophora</taxon>
        <taxon>Helicina</taxon>
        <taxon>Arionoidea</taxon>
        <taxon>Arionidae</taxon>
        <taxon>Arion</taxon>
    </lineage>
</organism>
<evidence type="ECO:0000313" key="1">
    <source>
        <dbReference type="EMBL" id="CEK56672.1"/>
    </source>
</evidence>
<name>A0A0B6YKF3_9EUPU</name>
<sequence length="99" mass="11330">QQSFTNKISGQSHRVQLSHDQEDLFLKHGPTFLQPVLEDAVLTGKSMEMLENLGMIGEVLDVGYGVYERPPSLYELFVMTLSLRNFSMYEERETPYLAS</sequence>
<protein>
    <submittedName>
        <fullName evidence="1">Uncharacterized protein</fullName>
    </submittedName>
</protein>
<proteinExistence type="predicted"/>